<sequence length="101" mass="10889">MHHNTLKISPHFFGCNPKCLNALIAHPLVSPLVALNIVVEIMCEAIDLDGESGGTAIEIEYEWTARMLLAKSKPGGASLQDAPKPDLRRAQALTKLARSGD</sequence>
<protein>
    <submittedName>
        <fullName evidence="1">Uncharacterized protein</fullName>
    </submittedName>
</protein>
<dbReference type="Proteomes" id="UP001165363">
    <property type="component" value="Unassembled WGS sequence"/>
</dbReference>
<evidence type="ECO:0000313" key="2">
    <source>
        <dbReference type="Proteomes" id="UP001165363"/>
    </source>
</evidence>
<accession>A0ABT0RK67</accession>
<comment type="caution">
    <text evidence="1">The sequence shown here is derived from an EMBL/GenBank/DDBJ whole genome shotgun (WGS) entry which is preliminary data.</text>
</comment>
<keyword evidence="2" id="KW-1185">Reference proteome</keyword>
<evidence type="ECO:0000313" key="1">
    <source>
        <dbReference type="EMBL" id="MCL6682867.1"/>
    </source>
</evidence>
<dbReference type="EMBL" id="JAMGBD010000001">
    <property type="protein sequence ID" value="MCL6682867.1"/>
    <property type="molecule type" value="Genomic_DNA"/>
</dbReference>
<proteinExistence type="predicted"/>
<gene>
    <name evidence="1" type="ORF">LZ536_02990</name>
</gene>
<organism evidence="1 2">
    <name type="scientific">Sphingomonas alba</name>
    <dbReference type="NCBI Taxonomy" id="2908208"/>
    <lineage>
        <taxon>Bacteria</taxon>
        <taxon>Pseudomonadati</taxon>
        <taxon>Pseudomonadota</taxon>
        <taxon>Alphaproteobacteria</taxon>
        <taxon>Sphingomonadales</taxon>
        <taxon>Sphingomonadaceae</taxon>
        <taxon>Sphingomonas</taxon>
    </lineage>
</organism>
<reference evidence="1" key="1">
    <citation type="submission" date="2022-05" db="EMBL/GenBank/DDBJ databases">
        <authorList>
            <person name="Jo J.-H."/>
            <person name="Im W.-T."/>
        </authorList>
    </citation>
    <scope>NUCLEOTIDE SEQUENCE</scope>
    <source>
        <strain evidence="1">SE158</strain>
    </source>
</reference>
<name>A0ABT0RK67_9SPHN</name>